<evidence type="ECO:0000256" key="14">
    <source>
        <dbReference type="ARBA" id="ARBA00038000"/>
    </source>
</evidence>
<name>A0A842HGI5_9BACT</name>
<evidence type="ECO:0000256" key="1">
    <source>
        <dbReference type="ARBA" id="ARBA00004496"/>
    </source>
</evidence>
<keyword evidence="5" id="KW-0547">Nucleotide-binding</keyword>
<dbReference type="InterPro" id="IPR027417">
    <property type="entry name" value="P-loop_NTPase"/>
</dbReference>
<gene>
    <name evidence="19" type="primary">uvrA</name>
    <name evidence="19" type="ORF">H5P28_10735</name>
</gene>
<dbReference type="GO" id="GO:0008270">
    <property type="term" value="F:zinc ion binding"/>
    <property type="evidence" value="ECO:0007669"/>
    <property type="project" value="UniProtKB-KW"/>
</dbReference>
<accession>A0A842HGI5</accession>
<evidence type="ECO:0000256" key="4">
    <source>
        <dbReference type="ARBA" id="ARBA00022737"/>
    </source>
</evidence>
<evidence type="ECO:0000256" key="12">
    <source>
        <dbReference type="ARBA" id="ARBA00023125"/>
    </source>
</evidence>
<evidence type="ECO:0000256" key="2">
    <source>
        <dbReference type="ARBA" id="ARBA00022490"/>
    </source>
</evidence>
<comment type="subcellular location">
    <subcellularLocation>
        <location evidence="1">Cytoplasm</location>
    </subcellularLocation>
</comment>
<proteinExistence type="inferred from homology"/>
<keyword evidence="10" id="KW-0067">ATP-binding</keyword>
<dbReference type="GO" id="GO:0016887">
    <property type="term" value="F:ATP hydrolysis activity"/>
    <property type="evidence" value="ECO:0007669"/>
    <property type="project" value="InterPro"/>
</dbReference>
<evidence type="ECO:0000256" key="10">
    <source>
        <dbReference type="ARBA" id="ARBA00022840"/>
    </source>
</evidence>
<dbReference type="GO" id="GO:0005524">
    <property type="term" value="F:ATP binding"/>
    <property type="evidence" value="ECO:0007669"/>
    <property type="project" value="UniProtKB-KW"/>
</dbReference>
<keyword evidence="6" id="KW-0227">DNA damage</keyword>
<evidence type="ECO:0000256" key="8">
    <source>
        <dbReference type="ARBA" id="ARBA00022771"/>
    </source>
</evidence>
<dbReference type="InterPro" id="IPR004602">
    <property type="entry name" value="UvrA"/>
</dbReference>
<dbReference type="GO" id="GO:0003677">
    <property type="term" value="F:DNA binding"/>
    <property type="evidence" value="ECO:0007669"/>
    <property type="project" value="UniProtKB-KW"/>
</dbReference>
<dbReference type="SUPFAM" id="SSF52540">
    <property type="entry name" value="P-loop containing nucleoside triphosphate hydrolases"/>
    <property type="match status" value="4"/>
</dbReference>
<evidence type="ECO:0000313" key="19">
    <source>
        <dbReference type="EMBL" id="MBC2594736.1"/>
    </source>
</evidence>
<sequence length="1836" mass="202094">MGTFDSIRLRGVRQNNLKGFDLDLPLGKLICVTGLSGTGKSSLVFETLHAEGQRRYVETFSPYTRQFLEMLDRPEVDAIENIRPSIAIEQSNTVKTSRSTVGTMTELCDYFKVWFCHVSQLHDPDTGEIIEDDNPASIWKKALVAWPGQEVLLTFKIDKPEKLVWPDILGPVSAQGYTRLIAGGGVTRIENFDTNFTDQSVHVVADKLKLADASRARFLEAAAQALHFGQGELFLFSAKGSQAAELGHFSEGLHSPATGKRYRPARAGLFSFNSPIGACPKCRGFGRVIEIDYRLVIPDTTLSIEDGAIRAFQGQVYSESLRDLVARAKKKGVPTNLPWADMSETDRQWVMEGEPDYEWDGAGSSRKWYGVKRFFDWLESTTYKMHVRVFLSKFRSYTTCPECHGSRLVPEAMNWKWHGHTLPELYQIPVSDLLERIEQHAPVRKKSSGNGRAHQSELAHEAILTRLRYLNEVGLGYLTLDRASRTLSGGEVERVNLTTCLGTALVDTLFVLDEPSVGLHSRDIDRLVSILRRLTDAGNTVVVVEHDEAVMRAADQLIELGPEPGSGGGQIVFQGTPAQIYKDKKSLTGGYLSGRLCIDPPTTLRSVKDAPRLSFKAARKHNLRGLDVEIPLGRFVALSGVSGSGKSTLLNNVIHQGLLAKRGKMADDPAEITAIAGDESLSDIVLVDQSPVSKTPRSNAALYCEAWDDIRQQFARTETAQAAGLTASHFSFNSGQGRCEHCQGLGYERIEMQFLADVFVPCPVCEGKRFKPEVLAIRWNGKSVSDVLALDVNEAITFFAERARIVSRLRSLADVGLGYLTLGQPLNTLSGGECQRLKLVKYLARAGEENALLLLDEPTTGLHRDDVKRLITVLQKLVDAGHSLVVIEHQLDMLRCADWLIELGPEAGSGGGQVIFQGTPAQMLKASTTTSPFLKELCSGKINTRPKSKAASGKTKSRAKKSGPASGQLRILGAREHNLRNLDLSIPQHAFNVVTGVSGSGKSSLAFDIVFAEGQRRFMESMSAYARQFVEQLQRPDIDDLSGVQPTVAIEQRVTRGSRKSTVATITEVAQYLRLLTAKVGVQHSPVTGEPLVAMSRPALRKKFRETLSSRQAANGRALYLCAPVVRARKGHHEPLANWARDHGFTLMRCDGELVELDKFQKLDRYREHDIELVWELDPANEEAAAKLLGEALKHGKGACFILSTRDGILSWFSTTRTDPATGEAYPELDPKHFSWNSAKGWCPACHGYGRIFSWMHDHEDFQEVPEDADDGEPCPTCEGTRLNPVSRSVLIDTASGKLSLPQLLALPPQRLLETLRTLRLDTRGKRIAREIVPEVEERLKFMDRVGLGYLCLDRATNTLSGGEAQRIRLAAQLGSNLSGVLYVLDEPSIGLHARDNDELIRSLLTLRDKGNTLLVVEHDDDTMRAADNIIDLGPGAGIHGGRLLAEGPYDKIIKNPDSLTGQYLKDGIAHPLRGAYRALPKKWTPRSKTADWLVLRKPALRNLKGEDLRLPLARLIMVCGISGAGKSTLMRGLLKPAVEIAIAKKSARLTGADLALPCQDLVNGNAFRAVIEVDQEPIGKTPRSTPATYIGAFDIIRQFFASLPEAKIHGYTAGHFSFNTKGGRCETCQGAGRIKLEMSFLPDQYVPCEDCHGTRYGPELADIRWNGKTIADVLAMSFEEAAEFFSFHSRLSDMLGLMVETGLGYLTLGQSSPTLSGGEAQRLKLVSELSTGLPSFKEKSRGLLRRNLYLLEEPTIGLHMSDCERLIELLHRLVEQGHTVAVIEHNLDLIAEADYVVEVGPEGGESGGHILYQGALPGLLKTKSSPTAPYLKEKL</sequence>
<feature type="region of interest" description="Disordered" evidence="17">
    <location>
        <begin position="944"/>
        <end position="969"/>
    </location>
</feature>
<keyword evidence="13" id="KW-0234">DNA repair</keyword>
<comment type="caution">
    <text evidence="19">The sequence shown here is derived from an EMBL/GenBank/DDBJ whole genome shotgun (WGS) entry which is preliminary data.</text>
</comment>
<evidence type="ECO:0000256" key="7">
    <source>
        <dbReference type="ARBA" id="ARBA00022769"/>
    </source>
</evidence>
<evidence type="ECO:0000256" key="9">
    <source>
        <dbReference type="ARBA" id="ARBA00022833"/>
    </source>
</evidence>
<comment type="similarity">
    <text evidence="14">Belongs to the ABC transporter superfamily. UvrA family.</text>
</comment>
<dbReference type="InterPro" id="IPR041102">
    <property type="entry name" value="UvrA_inter"/>
</dbReference>
<dbReference type="Pfam" id="PF17755">
    <property type="entry name" value="UvrA_DNA-bind"/>
    <property type="match status" value="1"/>
</dbReference>
<keyword evidence="11" id="KW-0267">Excision nuclease</keyword>
<evidence type="ECO:0000256" key="5">
    <source>
        <dbReference type="ARBA" id="ARBA00022741"/>
    </source>
</evidence>
<evidence type="ECO:0000256" key="11">
    <source>
        <dbReference type="ARBA" id="ARBA00022881"/>
    </source>
</evidence>
<dbReference type="Gene3D" id="3.30.1490.20">
    <property type="entry name" value="ATP-grasp fold, A domain"/>
    <property type="match status" value="1"/>
</dbReference>
<dbReference type="PANTHER" id="PTHR43152">
    <property type="entry name" value="UVRABC SYSTEM PROTEIN A"/>
    <property type="match status" value="1"/>
</dbReference>
<dbReference type="PANTHER" id="PTHR43152:SF3">
    <property type="entry name" value="UVRABC SYSTEM PROTEIN A"/>
    <property type="match status" value="1"/>
</dbReference>
<dbReference type="NCBIfam" id="TIGR00630">
    <property type="entry name" value="uvra"/>
    <property type="match status" value="1"/>
</dbReference>
<dbReference type="GO" id="GO:0009380">
    <property type="term" value="C:excinuclease repair complex"/>
    <property type="evidence" value="ECO:0007669"/>
    <property type="project" value="InterPro"/>
</dbReference>
<keyword evidence="3" id="KW-0479">Metal-binding</keyword>
<dbReference type="InterPro" id="IPR013815">
    <property type="entry name" value="ATP_grasp_subdomain_1"/>
</dbReference>
<evidence type="ECO:0000256" key="15">
    <source>
        <dbReference type="ARBA" id="ARBA00039316"/>
    </source>
</evidence>
<dbReference type="Gene3D" id="3.30.190.20">
    <property type="match status" value="1"/>
</dbReference>
<evidence type="ECO:0000256" key="3">
    <source>
        <dbReference type="ARBA" id="ARBA00022723"/>
    </source>
</evidence>
<keyword evidence="20" id="KW-1185">Reference proteome</keyword>
<dbReference type="InterPro" id="IPR041552">
    <property type="entry name" value="UvrA_DNA-bd"/>
</dbReference>
<evidence type="ECO:0000259" key="18">
    <source>
        <dbReference type="PROSITE" id="PS50893"/>
    </source>
</evidence>
<dbReference type="SMART" id="SM00382">
    <property type="entry name" value="AAA"/>
    <property type="match status" value="1"/>
</dbReference>
<keyword evidence="7" id="KW-0228">DNA excision</keyword>
<dbReference type="EMBL" id="JACHVB010000034">
    <property type="protein sequence ID" value="MBC2594736.1"/>
    <property type="molecule type" value="Genomic_DNA"/>
</dbReference>
<dbReference type="Proteomes" id="UP000546464">
    <property type="component" value="Unassembled WGS sequence"/>
</dbReference>
<dbReference type="GO" id="GO:0005737">
    <property type="term" value="C:cytoplasm"/>
    <property type="evidence" value="ECO:0007669"/>
    <property type="project" value="UniProtKB-SubCell"/>
</dbReference>
<dbReference type="Gene3D" id="3.40.50.300">
    <property type="entry name" value="P-loop containing nucleotide triphosphate hydrolases"/>
    <property type="match status" value="5"/>
</dbReference>
<dbReference type="Pfam" id="PF00005">
    <property type="entry name" value="ABC_tran"/>
    <property type="match status" value="1"/>
</dbReference>
<keyword evidence="12" id="KW-0238">DNA-binding</keyword>
<dbReference type="PROSITE" id="PS00211">
    <property type="entry name" value="ABC_TRANSPORTER_1"/>
    <property type="match status" value="3"/>
</dbReference>
<organism evidence="19 20">
    <name type="scientific">Ruficoccus amylovorans</name>
    <dbReference type="NCBI Taxonomy" id="1804625"/>
    <lineage>
        <taxon>Bacteria</taxon>
        <taxon>Pseudomonadati</taxon>
        <taxon>Verrucomicrobiota</taxon>
        <taxon>Opitutia</taxon>
        <taxon>Puniceicoccales</taxon>
        <taxon>Cerasicoccaceae</taxon>
        <taxon>Ruficoccus</taxon>
    </lineage>
</organism>
<dbReference type="InterPro" id="IPR003593">
    <property type="entry name" value="AAA+_ATPase"/>
</dbReference>
<dbReference type="Gene3D" id="1.20.1580.10">
    <property type="entry name" value="ABC transporter ATPase like domain"/>
    <property type="match status" value="3"/>
</dbReference>
<evidence type="ECO:0000256" key="16">
    <source>
        <dbReference type="ARBA" id="ARBA00042156"/>
    </source>
</evidence>
<dbReference type="InterPro" id="IPR003439">
    <property type="entry name" value="ABC_transporter-like_ATP-bd"/>
</dbReference>
<evidence type="ECO:0000313" key="20">
    <source>
        <dbReference type="Proteomes" id="UP000546464"/>
    </source>
</evidence>
<dbReference type="GO" id="GO:0006289">
    <property type="term" value="P:nucleotide-excision repair"/>
    <property type="evidence" value="ECO:0007669"/>
    <property type="project" value="InterPro"/>
</dbReference>
<keyword evidence="8" id="KW-0863">Zinc-finger</keyword>
<keyword evidence="9" id="KW-0862">Zinc</keyword>
<keyword evidence="4" id="KW-0677">Repeat</keyword>
<dbReference type="Pfam" id="PF17760">
    <property type="entry name" value="UvrA_inter"/>
    <property type="match status" value="1"/>
</dbReference>
<dbReference type="Gene3D" id="1.10.8.280">
    <property type="entry name" value="ABC transporter ATPase domain-like"/>
    <property type="match status" value="1"/>
</dbReference>
<evidence type="ECO:0000256" key="6">
    <source>
        <dbReference type="ARBA" id="ARBA00022763"/>
    </source>
</evidence>
<reference evidence="19 20" key="1">
    <citation type="submission" date="2020-07" db="EMBL/GenBank/DDBJ databases">
        <authorList>
            <person name="Feng X."/>
        </authorList>
    </citation>
    <scope>NUCLEOTIDE SEQUENCE [LARGE SCALE GENOMIC DNA]</scope>
    <source>
        <strain evidence="19 20">JCM31066</strain>
    </source>
</reference>
<protein>
    <recommendedName>
        <fullName evidence="15">UvrABC system protein A</fullName>
    </recommendedName>
    <alternativeName>
        <fullName evidence="16">Excinuclease ABC subunit A</fullName>
    </alternativeName>
</protein>
<feature type="domain" description="ABC transporter" evidence="18">
    <location>
        <begin position="605"/>
        <end position="936"/>
    </location>
</feature>
<dbReference type="RefSeq" id="WP_185675704.1">
    <property type="nucleotide sequence ID" value="NZ_JACHVB010000034.1"/>
</dbReference>
<keyword evidence="2" id="KW-0963">Cytoplasm</keyword>
<dbReference type="GO" id="GO:0004518">
    <property type="term" value="F:nuclease activity"/>
    <property type="evidence" value="ECO:0007669"/>
    <property type="project" value="UniProtKB-KW"/>
</dbReference>
<dbReference type="PROSITE" id="PS50893">
    <property type="entry name" value="ABC_TRANSPORTER_2"/>
    <property type="match status" value="1"/>
</dbReference>
<dbReference type="InterPro" id="IPR017871">
    <property type="entry name" value="ABC_transporter-like_CS"/>
</dbReference>
<evidence type="ECO:0000256" key="17">
    <source>
        <dbReference type="SAM" id="MobiDB-lite"/>
    </source>
</evidence>
<evidence type="ECO:0000256" key="13">
    <source>
        <dbReference type="ARBA" id="ARBA00023204"/>
    </source>
</evidence>